<feature type="signal peptide" evidence="1">
    <location>
        <begin position="1"/>
        <end position="27"/>
    </location>
</feature>
<feature type="chain" id="PRO_5045533926" evidence="1">
    <location>
        <begin position="28"/>
        <end position="415"/>
    </location>
</feature>
<keyword evidence="1" id="KW-0732">Signal</keyword>
<dbReference type="Proteomes" id="UP001595379">
    <property type="component" value="Unassembled WGS sequence"/>
</dbReference>
<keyword evidence="3" id="KW-1185">Reference proteome</keyword>
<gene>
    <name evidence="2" type="ORF">ACFOOR_14070</name>
</gene>
<evidence type="ECO:0000313" key="2">
    <source>
        <dbReference type="EMBL" id="MFC2927231.1"/>
    </source>
</evidence>
<reference evidence="3" key="1">
    <citation type="journal article" date="2019" name="Int. J. Syst. Evol. Microbiol.">
        <title>The Global Catalogue of Microorganisms (GCM) 10K type strain sequencing project: providing services to taxonomists for standard genome sequencing and annotation.</title>
        <authorList>
            <consortium name="The Broad Institute Genomics Platform"/>
            <consortium name="The Broad Institute Genome Sequencing Center for Infectious Disease"/>
            <person name="Wu L."/>
            <person name="Ma J."/>
        </authorList>
    </citation>
    <scope>NUCLEOTIDE SEQUENCE [LARGE SCALE GENOMIC DNA]</scope>
    <source>
        <strain evidence="3">KCTC 52487</strain>
    </source>
</reference>
<sequence length="415" mass="44406">MNESIRTLRLIAFGIMAASTLAPVAAAQVNQLQNPGFETPVAPNSGNNINHSIAPWTLGTGDAPNVVRVDGPGGYNYAMSASPNPGPQSDASGSGAGVWRQYLDIARGSNRFYQSFTPRCTGAVRYGGFFSTRDNSPGRGSLEIREGTGLSGAIVAQHAVNLPGGNSSNDPWTPNDHTANLTANTTYSFVVDMDNNLNFDEAFVHFETGPCSQPPRPIGDPTYTPRPQIDPNIRPQPVASLDTCCPPLTRETALTMIHVTPQGGLNAPYDVSLTLDTAWRNQWQAYLNYLTALDPSVRHLRLDVEVVAAGQGNLPAQSGSQHGMATIAWNTGVTTHPVPGGNIPQMQVGEWYTFRFTWSALDSSGMPRAGGECEYTDVSYRHQVVARRGNPERRIAQTVGDAGRVETVGRAGAAD</sequence>
<organism evidence="2 3">
    <name type="scientific">Hyphobacterium vulgare</name>
    <dbReference type="NCBI Taxonomy" id="1736751"/>
    <lineage>
        <taxon>Bacteria</taxon>
        <taxon>Pseudomonadati</taxon>
        <taxon>Pseudomonadota</taxon>
        <taxon>Alphaproteobacteria</taxon>
        <taxon>Maricaulales</taxon>
        <taxon>Maricaulaceae</taxon>
        <taxon>Hyphobacterium</taxon>
    </lineage>
</organism>
<name>A0ABV7A0D0_9PROT</name>
<dbReference type="RefSeq" id="WP_343163220.1">
    <property type="nucleotide sequence ID" value="NZ_JBHRSV010000028.1"/>
</dbReference>
<proteinExistence type="predicted"/>
<accession>A0ABV7A0D0</accession>
<protein>
    <submittedName>
        <fullName evidence="2">Uncharacterized protein</fullName>
    </submittedName>
</protein>
<dbReference type="EMBL" id="JBHRSV010000028">
    <property type="protein sequence ID" value="MFC2927231.1"/>
    <property type="molecule type" value="Genomic_DNA"/>
</dbReference>
<evidence type="ECO:0000313" key="3">
    <source>
        <dbReference type="Proteomes" id="UP001595379"/>
    </source>
</evidence>
<evidence type="ECO:0000256" key="1">
    <source>
        <dbReference type="SAM" id="SignalP"/>
    </source>
</evidence>
<comment type="caution">
    <text evidence="2">The sequence shown here is derived from an EMBL/GenBank/DDBJ whole genome shotgun (WGS) entry which is preliminary data.</text>
</comment>